<accession>U9T371</accession>
<reference evidence="2" key="1">
    <citation type="submission" date="2013-07" db="EMBL/GenBank/DDBJ databases">
        <title>The genome of an arbuscular mycorrhizal fungus provides insights into the evolution of the oldest plant symbiosis.</title>
        <authorList>
            <consortium name="DOE Joint Genome Institute"/>
            <person name="Tisserant E."/>
            <person name="Malbreil M."/>
            <person name="Kuo A."/>
            <person name="Kohler A."/>
            <person name="Symeonidi A."/>
            <person name="Balestrini R."/>
            <person name="Charron P."/>
            <person name="Duensing N."/>
            <person name="Frei-dit-Frey N."/>
            <person name="Gianinazzi-Pearson V."/>
            <person name="Gilbert B."/>
            <person name="Handa Y."/>
            <person name="Hijri M."/>
            <person name="Kaul R."/>
            <person name="Kawaguchi M."/>
            <person name="Krajinski F."/>
            <person name="Lammers P."/>
            <person name="Lapierre D."/>
            <person name="Masclaux F.G."/>
            <person name="Murat C."/>
            <person name="Morin E."/>
            <person name="Ndikumana S."/>
            <person name="Pagni M."/>
            <person name="Petitpierre D."/>
            <person name="Requena N."/>
            <person name="Rosikiewicz P."/>
            <person name="Riley R."/>
            <person name="Saito K."/>
            <person name="San Clemente H."/>
            <person name="Shapiro H."/>
            <person name="van Tuinen D."/>
            <person name="Becard G."/>
            <person name="Bonfante P."/>
            <person name="Paszkowski U."/>
            <person name="Shachar-Hill Y."/>
            <person name="Young J.P."/>
            <person name="Sanders I.R."/>
            <person name="Henrissat B."/>
            <person name="Rensing S.A."/>
            <person name="Grigoriev I.V."/>
            <person name="Corradi N."/>
            <person name="Roux C."/>
            <person name="Martin F."/>
        </authorList>
    </citation>
    <scope>NUCLEOTIDE SEQUENCE</scope>
    <source>
        <strain evidence="2">DAOM 197198</strain>
    </source>
</reference>
<dbReference type="AlphaFoldDB" id="U9T371"/>
<evidence type="ECO:0000256" key="1">
    <source>
        <dbReference type="SAM" id="Coils"/>
    </source>
</evidence>
<proteinExistence type="predicted"/>
<feature type="coiled-coil region" evidence="1">
    <location>
        <begin position="158"/>
        <end position="185"/>
    </location>
</feature>
<gene>
    <name evidence="2" type="ORF">GLOINDRAFT_11190</name>
</gene>
<evidence type="ECO:0000313" key="2">
    <source>
        <dbReference type="EMBL" id="ERZ97810.1"/>
    </source>
</evidence>
<dbReference type="EMBL" id="KI299302">
    <property type="protein sequence ID" value="ERZ97810.1"/>
    <property type="molecule type" value="Genomic_DNA"/>
</dbReference>
<dbReference type="VEuPathDB" id="FungiDB:RhiirFUN_006027"/>
<keyword evidence="1" id="KW-0175">Coiled coil</keyword>
<organism evidence="2">
    <name type="scientific">Rhizophagus irregularis (strain DAOM 181602 / DAOM 197198 / MUCL 43194)</name>
    <name type="common">Arbuscular mycorrhizal fungus</name>
    <name type="synonym">Glomus intraradices</name>
    <dbReference type="NCBI Taxonomy" id="747089"/>
    <lineage>
        <taxon>Eukaryota</taxon>
        <taxon>Fungi</taxon>
        <taxon>Fungi incertae sedis</taxon>
        <taxon>Mucoromycota</taxon>
        <taxon>Glomeromycotina</taxon>
        <taxon>Glomeromycetes</taxon>
        <taxon>Glomerales</taxon>
        <taxon>Glomeraceae</taxon>
        <taxon>Rhizophagus</taxon>
    </lineage>
</organism>
<sequence length="195" mass="23497">MERGKHYEKNKKRREKKKEKLLTQERLVEDISKSLSDIKKDELKQENKKLKQENSELKQRLKFKITKEQMAQQDKELPLEEDEIGSQLKEVLEKAKVGFTFQQYMKLQEFRKDAPLYKLFDLLEAMVNKPRENCNGDFFCRRVLFTLFHHAEPEFPKLKKIEAVIDLTERQLSIEEREVKLVRERIELMKLKKGT</sequence>
<dbReference type="HOGENOM" id="CLU_1397015_0_0_1"/>
<feature type="coiled-coil region" evidence="1">
    <location>
        <begin position="33"/>
        <end position="67"/>
    </location>
</feature>
<protein>
    <submittedName>
        <fullName evidence="2">Uncharacterized protein</fullName>
    </submittedName>
</protein>
<name>U9T371_RHIID</name>